<sequence length="41" mass="4557">MNANEIHVNAKGIHVTSNEVRVNVKGASRGREDRSRERVLG</sequence>
<proteinExistence type="predicted"/>
<dbReference type="AlphaFoldDB" id="A0A017TF06"/>
<evidence type="ECO:0000313" key="1">
    <source>
        <dbReference type="EMBL" id="EYF07487.1"/>
    </source>
</evidence>
<gene>
    <name evidence="1" type="ORF">CAP_0240</name>
</gene>
<keyword evidence="2" id="KW-1185">Reference proteome</keyword>
<protein>
    <submittedName>
        <fullName evidence="1">Uncharacterized protein</fullName>
    </submittedName>
</protein>
<organism evidence="1 2">
    <name type="scientific">Chondromyces apiculatus DSM 436</name>
    <dbReference type="NCBI Taxonomy" id="1192034"/>
    <lineage>
        <taxon>Bacteria</taxon>
        <taxon>Pseudomonadati</taxon>
        <taxon>Myxococcota</taxon>
        <taxon>Polyangia</taxon>
        <taxon>Polyangiales</taxon>
        <taxon>Polyangiaceae</taxon>
        <taxon>Chondromyces</taxon>
    </lineage>
</organism>
<name>A0A017TF06_9BACT</name>
<evidence type="ECO:0000313" key="2">
    <source>
        <dbReference type="Proteomes" id="UP000019678"/>
    </source>
</evidence>
<accession>A0A017TF06</accession>
<comment type="caution">
    <text evidence="1">The sequence shown here is derived from an EMBL/GenBank/DDBJ whole genome shotgun (WGS) entry which is preliminary data.</text>
</comment>
<reference evidence="1 2" key="1">
    <citation type="submission" date="2013-05" db="EMBL/GenBank/DDBJ databases">
        <title>Genome assembly of Chondromyces apiculatus DSM 436.</title>
        <authorList>
            <person name="Sharma G."/>
            <person name="Khatri I."/>
            <person name="Kaur C."/>
            <person name="Mayilraj S."/>
            <person name="Subramanian S."/>
        </authorList>
    </citation>
    <scope>NUCLEOTIDE SEQUENCE [LARGE SCALE GENOMIC DNA]</scope>
    <source>
        <strain evidence="1 2">DSM 436</strain>
    </source>
</reference>
<dbReference type="Proteomes" id="UP000019678">
    <property type="component" value="Unassembled WGS sequence"/>
</dbReference>
<dbReference type="EMBL" id="ASRX01000010">
    <property type="protein sequence ID" value="EYF07487.1"/>
    <property type="molecule type" value="Genomic_DNA"/>
</dbReference>